<name>A0A5C8P3Z8_9BURK</name>
<sequence length="69" mass="7715">MDRSLPPGNRPALPVIDFQRAVRPSWCTTEWPTARPHGTNPCNLIDMHSKYGAVAGLDEMREILASRGR</sequence>
<evidence type="ECO:0000313" key="1">
    <source>
        <dbReference type="EMBL" id="TXL68189.1"/>
    </source>
</evidence>
<gene>
    <name evidence="1" type="ORF">FHP08_00360</name>
</gene>
<comment type="caution">
    <text evidence="1">The sequence shown here is derived from an EMBL/GenBank/DDBJ whole genome shotgun (WGS) entry which is preliminary data.</text>
</comment>
<dbReference type="AlphaFoldDB" id="A0A5C8P3Z8"/>
<dbReference type="EMBL" id="VDUY01000001">
    <property type="protein sequence ID" value="TXL68189.1"/>
    <property type="molecule type" value="Genomic_DNA"/>
</dbReference>
<proteinExistence type="predicted"/>
<accession>A0A5C8P3Z8</accession>
<organism evidence="1 2">
    <name type="scientific">Zeimonas arvi</name>
    <dbReference type="NCBI Taxonomy" id="2498847"/>
    <lineage>
        <taxon>Bacteria</taxon>
        <taxon>Pseudomonadati</taxon>
        <taxon>Pseudomonadota</taxon>
        <taxon>Betaproteobacteria</taxon>
        <taxon>Burkholderiales</taxon>
        <taxon>Burkholderiaceae</taxon>
        <taxon>Zeimonas</taxon>
    </lineage>
</organism>
<dbReference type="RefSeq" id="WP_147702330.1">
    <property type="nucleotide sequence ID" value="NZ_VDUY01000001.1"/>
</dbReference>
<keyword evidence="2" id="KW-1185">Reference proteome</keyword>
<reference evidence="1 2" key="1">
    <citation type="submission" date="2019-06" db="EMBL/GenBank/DDBJ databases">
        <title>Quisquiliibacterium sp. nov., isolated from a maize field.</title>
        <authorList>
            <person name="Lin S.-Y."/>
            <person name="Tsai C.-F."/>
            <person name="Young C.-C."/>
        </authorList>
    </citation>
    <scope>NUCLEOTIDE SEQUENCE [LARGE SCALE GENOMIC DNA]</scope>
    <source>
        <strain evidence="1 2">CC-CFT501</strain>
    </source>
</reference>
<evidence type="ECO:0000313" key="2">
    <source>
        <dbReference type="Proteomes" id="UP000321548"/>
    </source>
</evidence>
<dbReference type="Proteomes" id="UP000321548">
    <property type="component" value="Unassembled WGS sequence"/>
</dbReference>
<protein>
    <submittedName>
        <fullName evidence="1">Uncharacterized protein</fullName>
    </submittedName>
</protein>